<organism evidence="9 10">
    <name type="scientific">Bradyrhizobium retamae</name>
    <dbReference type="NCBI Taxonomy" id="1300035"/>
    <lineage>
        <taxon>Bacteria</taxon>
        <taxon>Pseudomonadati</taxon>
        <taxon>Pseudomonadota</taxon>
        <taxon>Alphaproteobacteria</taxon>
        <taxon>Hyphomicrobiales</taxon>
        <taxon>Nitrobacteraceae</taxon>
        <taxon>Bradyrhizobium</taxon>
    </lineage>
</organism>
<dbReference type="PANTHER" id="PTHR43386:SF25">
    <property type="entry name" value="PEPTIDE ABC TRANSPORTER PERMEASE PROTEIN"/>
    <property type="match status" value="1"/>
</dbReference>
<dbReference type="GO" id="GO:0055085">
    <property type="term" value="P:transmembrane transport"/>
    <property type="evidence" value="ECO:0007669"/>
    <property type="project" value="InterPro"/>
</dbReference>
<sequence>MSVALSIRQARPSTALRSPLGLAISSLSRQPVAMLAMAVVLVVVVLAVGAELIAPFDPASADWSALREAPSRAHLLGTDDLGRDILSRMIYGARASLLASVISVSIAFAIGVPVGLCAGYLGGIVDGVITRFTDAMLAIPALIFAVSLAAFLGPSLINAVIAIGVAAIPVFIRLSRAQAMGVKFEEYVEAAYVVGNPRWRIVLKHIFPNIVPALIVQATLTMAFAVIAEASLSFLGVGQQPPGASWGNMLTTAKNYLEEAPWMAIWPGAAIFLTALSFNLLGDTLQDVLDPRSRPRVAG</sequence>
<comment type="similarity">
    <text evidence="7">Belongs to the binding-protein-dependent transport system permease family.</text>
</comment>
<feature type="transmembrane region" description="Helical" evidence="7">
    <location>
        <begin position="264"/>
        <end position="282"/>
    </location>
</feature>
<feature type="transmembrane region" description="Helical" evidence="7">
    <location>
        <begin position="156"/>
        <end position="174"/>
    </location>
</feature>
<evidence type="ECO:0000256" key="3">
    <source>
        <dbReference type="ARBA" id="ARBA00022475"/>
    </source>
</evidence>
<name>A0A0R3MLB6_9BRAD</name>
<feature type="transmembrane region" description="Helical" evidence="7">
    <location>
        <begin position="32"/>
        <end position="54"/>
    </location>
</feature>
<dbReference type="PANTHER" id="PTHR43386">
    <property type="entry name" value="OLIGOPEPTIDE TRANSPORT SYSTEM PERMEASE PROTEIN APPC"/>
    <property type="match status" value="1"/>
</dbReference>
<feature type="domain" description="ABC transmembrane type-1" evidence="8">
    <location>
        <begin position="93"/>
        <end position="282"/>
    </location>
</feature>
<keyword evidence="6 7" id="KW-0472">Membrane</keyword>
<dbReference type="InterPro" id="IPR000515">
    <property type="entry name" value="MetI-like"/>
</dbReference>
<accession>A0A0R3MLB6</accession>
<dbReference type="PROSITE" id="PS50928">
    <property type="entry name" value="ABC_TM1"/>
    <property type="match status" value="1"/>
</dbReference>
<dbReference type="Pfam" id="PF12911">
    <property type="entry name" value="OppC_N"/>
    <property type="match status" value="1"/>
</dbReference>
<evidence type="ECO:0000256" key="5">
    <source>
        <dbReference type="ARBA" id="ARBA00022989"/>
    </source>
</evidence>
<comment type="caution">
    <text evidence="9">The sequence shown here is derived from an EMBL/GenBank/DDBJ whole genome shotgun (WGS) entry which is preliminary data.</text>
</comment>
<evidence type="ECO:0000256" key="4">
    <source>
        <dbReference type="ARBA" id="ARBA00022692"/>
    </source>
</evidence>
<evidence type="ECO:0000256" key="7">
    <source>
        <dbReference type="RuleBase" id="RU363032"/>
    </source>
</evidence>
<dbReference type="InterPro" id="IPR035906">
    <property type="entry name" value="MetI-like_sf"/>
</dbReference>
<feature type="transmembrane region" description="Helical" evidence="7">
    <location>
        <begin position="206"/>
        <end position="228"/>
    </location>
</feature>
<keyword evidence="2 7" id="KW-0813">Transport</keyword>
<keyword evidence="3" id="KW-1003">Cell membrane</keyword>
<dbReference type="CDD" id="cd06261">
    <property type="entry name" value="TM_PBP2"/>
    <property type="match status" value="1"/>
</dbReference>
<dbReference type="AlphaFoldDB" id="A0A0R3MLB6"/>
<dbReference type="InterPro" id="IPR025966">
    <property type="entry name" value="OppC_N"/>
</dbReference>
<evidence type="ECO:0000313" key="10">
    <source>
        <dbReference type="Proteomes" id="UP000052023"/>
    </source>
</evidence>
<dbReference type="InterPro" id="IPR050366">
    <property type="entry name" value="BP-dependent_transpt_permease"/>
</dbReference>
<reference evidence="9 10" key="1">
    <citation type="submission" date="2014-03" db="EMBL/GenBank/DDBJ databases">
        <title>Bradyrhizobium valentinum sp. nov., isolated from effective nodules of Lupinus mariae-josephae, a lupine endemic of basic-lime soils in Eastern Spain.</title>
        <authorList>
            <person name="Duran D."/>
            <person name="Rey L."/>
            <person name="Navarro A."/>
            <person name="Busquets A."/>
            <person name="Imperial J."/>
            <person name="Ruiz-Argueso T."/>
        </authorList>
    </citation>
    <scope>NUCLEOTIDE SEQUENCE [LARGE SCALE GENOMIC DNA]</scope>
    <source>
        <strain evidence="9 10">Ro19</strain>
    </source>
</reference>
<dbReference type="Gene3D" id="1.10.3720.10">
    <property type="entry name" value="MetI-like"/>
    <property type="match status" value="1"/>
</dbReference>
<dbReference type="Pfam" id="PF00528">
    <property type="entry name" value="BPD_transp_1"/>
    <property type="match status" value="1"/>
</dbReference>
<keyword evidence="4 7" id="KW-0812">Transmembrane</keyword>
<dbReference type="SUPFAM" id="SSF161098">
    <property type="entry name" value="MetI-like"/>
    <property type="match status" value="1"/>
</dbReference>
<dbReference type="Proteomes" id="UP000052023">
    <property type="component" value="Unassembled WGS sequence"/>
</dbReference>
<keyword evidence="10" id="KW-1185">Reference proteome</keyword>
<protein>
    <submittedName>
        <fullName evidence="9">Diguanylate cyclase</fullName>
    </submittedName>
</protein>
<evidence type="ECO:0000313" key="9">
    <source>
        <dbReference type="EMBL" id="KRR21058.1"/>
    </source>
</evidence>
<dbReference type="EMBL" id="LLYA01000173">
    <property type="protein sequence ID" value="KRR21058.1"/>
    <property type="molecule type" value="Genomic_DNA"/>
</dbReference>
<evidence type="ECO:0000256" key="6">
    <source>
        <dbReference type="ARBA" id="ARBA00023136"/>
    </source>
</evidence>
<proteinExistence type="inferred from homology"/>
<dbReference type="OrthoDB" id="9805884at2"/>
<evidence type="ECO:0000256" key="2">
    <source>
        <dbReference type="ARBA" id="ARBA00022448"/>
    </source>
</evidence>
<dbReference type="RefSeq" id="WP_057845974.1">
    <property type="nucleotide sequence ID" value="NZ_LLYA01000173.1"/>
</dbReference>
<keyword evidence="5 7" id="KW-1133">Transmembrane helix</keyword>
<evidence type="ECO:0000256" key="1">
    <source>
        <dbReference type="ARBA" id="ARBA00004651"/>
    </source>
</evidence>
<feature type="transmembrane region" description="Helical" evidence="7">
    <location>
        <begin position="128"/>
        <end position="150"/>
    </location>
</feature>
<gene>
    <name evidence="9" type="ORF">CQ13_31350</name>
</gene>
<dbReference type="GO" id="GO:0005886">
    <property type="term" value="C:plasma membrane"/>
    <property type="evidence" value="ECO:0007669"/>
    <property type="project" value="UniProtKB-SubCell"/>
</dbReference>
<comment type="subcellular location">
    <subcellularLocation>
        <location evidence="1 7">Cell membrane</location>
        <topology evidence="1 7">Multi-pass membrane protein</topology>
    </subcellularLocation>
</comment>
<feature type="transmembrane region" description="Helical" evidence="7">
    <location>
        <begin position="97"/>
        <end position="121"/>
    </location>
</feature>
<evidence type="ECO:0000259" key="8">
    <source>
        <dbReference type="PROSITE" id="PS50928"/>
    </source>
</evidence>